<dbReference type="GO" id="GO:0005840">
    <property type="term" value="C:ribosome"/>
    <property type="evidence" value="ECO:0007669"/>
    <property type="project" value="UniProtKB-KW"/>
</dbReference>
<evidence type="ECO:0000313" key="1">
    <source>
        <dbReference type="EMBL" id="KAF5885293.1"/>
    </source>
</evidence>
<reference evidence="1" key="1">
    <citation type="submission" date="2020-07" db="EMBL/GenBank/DDBJ databases">
        <title>Clarias magur genome sequencing, assembly and annotation.</title>
        <authorList>
            <person name="Kushwaha B."/>
            <person name="Kumar R."/>
            <person name="Das P."/>
            <person name="Joshi C.G."/>
            <person name="Kumar D."/>
            <person name="Nagpure N.S."/>
            <person name="Pandey M."/>
            <person name="Agarwal S."/>
            <person name="Srivastava S."/>
            <person name="Singh M."/>
            <person name="Sahoo L."/>
            <person name="Jayasankar P."/>
            <person name="Meher P.K."/>
            <person name="Koringa P.G."/>
            <person name="Iquebal M.A."/>
            <person name="Das S.P."/>
            <person name="Bit A."/>
            <person name="Patnaik S."/>
            <person name="Patel N."/>
            <person name="Shah T.M."/>
            <person name="Hinsu A."/>
            <person name="Jena J.K."/>
        </authorList>
    </citation>
    <scope>NUCLEOTIDE SEQUENCE</scope>
    <source>
        <strain evidence="1">CIFAMagur01</strain>
        <tissue evidence="1">Testis</tissue>
    </source>
</reference>
<organism evidence="1 2">
    <name type="scientific">Clarias magur</name>
    <name type="common">Asian catfish</name>
    <name type="synonym">Macropteronotus magur</name>
    <dbReference type="NCBI Taxonomy" id="1594786"/>
    <lineage>
        <taxon>Eukaryota</taxon>
        <taxon>Metazoa</taxon>
        <taxon>Chordata</taxon>
        <taxon>Craniata</taxon>
        <taxon>Vertebrata</taxon>
        <taxon>Euteleostomi</taxon>
        <taxon>Actinopterygii</taxon>
        <taxon>Neopterygii</taxon>
        <taxon>Teleostei</taxon>
        <taxon>Ostariophysi</taxon>
        <taxon>Siluriformes</taxon>
        <taxon>Clariidae</taxon>
        <taxon>Clarias</taxon>
    </lineage>
</organism>
<dbReference type="AlphaFoldDB" id="A0A8J4TD51"/>
<evidence type="ECO:0000313" key="2">
    <source>
        <dbReference type="Proteomes" id="UP000727407"/>
    </source>
</evidence>
<proteinExistence type="predicted"/>
<dbReference type="Proteomes" id="UP000727407">
    <property type="component" value="Unassembled WGS sequence"/>
</dbReference>
<protein>
    <submittedName>
        <fullName evidence="1">50S ribosomal protein L4</fullName>
    </submittedName>
</protein>
<accession>A0A8J4TD51</accession>
<gene>
    <name evidence="1" type="primary">rplD</name>
    <name evidence="1" type="ORF">DAT39_022737</name>
</gene>
<name>A0A8J4TD51_CLAMG</name>
<keyword evidence="1" id="KW-0689">Ribosomal protein</keyword>
<keyword evidence="1" id="KW-0687">Ribonucleoprotein</keyword>
<comment type="caution">
    <text evidence="1">The sequence shown here is derived from an EMBL/GenBank/DDBJ whole genome shotgun (WGS) entry which is preliminary data.</text>
</comment>
<dbReference type="EMBL" id="QNUK01001249">
    <property type="protein sequence ID" value="KAF5885293.1"/>
    <property type="molecule type" value="Genomic_DNA"/>
</dbReference>
<keyword evidence="2" id="KW-1185">Reference proteome</keyword>
<feature type="non-terminal residue" evidence="1">
    <location>
        <position position="1"/>
    </location>
</feature>
<sequence>MLSPHLSSISRLLQSGLRLSGSLRSRKPFSPPGGAVSAGQVRGGVCWTGSSFTFPSWPSHFTQPAQVKMLLHQEL</sequence>